<accession>A0A381SZT3</accession>
<comment type="similarity">
    <text evidence="1">Belongs to the bacterial ribosomal protein bL34 family.</text>
</comment>
<dbReference type="HAMAP" id="MF_00391">
    <property type="entry name" value="Ribosomal_bL34"/>
    <property type="match status" value="1"/>
</dbReference>
<evidence type="ECO:0000256" key="1">
    <source>
        <dbReference type="ARBA" id="ARBA00010111"/>
    </source>
</evidence>
<dbReference type="NCBIfam" id="TIGR01030">
    <property type="entry name" value="rpmH_bact"/>
    <property type="match status" value="1"/>
</dbReference>
<gene>
    <name evidence="5" type="ORF">METZ01_LOCUS61853</name>
</gene>
<dbReference type="GO" id="GO:0006412">
    <property type="term" value="P:translation"/>
    <property type="evidence" value="ECO:0007669"/>
    <property type="project" value="InterPro"/>
</dbReference>
<dbReference type="GO" id="GO:1990904">
    <property type="term" value="C:ribonucleoprotein complex"/>
    <property type="evidence" value="ECO:0007669"/>
    <property type="project" value="UniProtKB-KW"/>
</dbReference>
<dbReference type="Gene3D" id="1.10.287.3980">
    <property type="match status" value="1"/>
</dbReference>
<dbReference type="InterPro" id="IPR000271">
    <property type="entry name" value="Ribosomal_bL34"/>
</dbReference>
<organism evidence="5">
    <name type="scientific">marine metagenome</name>
    <dbReference type="NCBI Taxonomy" id="408172"/>
    <lineage>
        <taxon>unclassified sequences</taxon>
        <taxon>metagenomes</taxon>
        <taxon>ecological metagenomes</taxon>
    </lineage>
</organism>
<evidence type="ECO:0000256" key="2">
    <source>
        <dbReference type="ARBA" id="ARBA00022980"/>
    </source>
</evidence>
<proteinExistence type="inferred from homology"/>
<dbReference type="InterPro" id="IPR020939">
    <property type="entry name" value="Ribosomal_bL34_CS"/>
</dbReference>
<dbReference type="GO" id="GO:0003735">
    <property type="term" value="F:structural constituent of ribosome"/>
    <property type="evidence" value="ECO:0007669"/>
    <property type="project" value="InterPro"/>
</dbReference>
<keyword evidence="3" id="KW-0687">Ribonucleoprotein</keyword>
<dbReference type="GO" id="GO:0005840">
    <property type="term" value="C:ribosome"/>
    <property type="evidence" value="ECO:0007669"/>
    <property type="project" value="UniProtKB-KW"/>
</dbReference>
<dbReference type="PANTHER" id="PTHR14503">
    <property type="entry name" value="MITOCHONDRIAL RIBOSOMAL PROTEIN 34 FAMILY MEMBER"/>
    <property type="match status" value="1"/>
</dbReference>
<dbReference type="EMBL" id="UINC01003757">
    <property type="protein sequence ID" value="SVA08999.1"/>
    <property type="molecule type" value="Genomic_DNA"/>
</dbReference>
<feature type="region of interest" description="Disordered" evidence="4">
    <location>
        <begin position="1"/>
        <end position="24"/>
    </location>
</feature>
<evidence type="ECO:0000256" key="3">
    <source>
        <dbReference type="ARBA" id="ARBA00023274"/>
    </source>
</evidence>
<keyword evidence="2" id="KW-0689">Ribosomal protein</keyword>
<dbReference type="PROSITE" id="PS00784">
    <property type="entry name" value="RIBOSOMAL_L34"/>
    <property type="match status" value="1"/>
</dbReference>
<dbReference type="PANTHER" id="PTHR14503:SF4">
    <property type="entry name" value="LARGE RIBOSOMAL SUBUNIT PROTEIN BL34M"/>
    <property type="match status" value="1"/>
</dbReference>
<protein>
    <recommendedName>
        <fullName evidence="6">50S ribosomal protein L34</fullName>
    </recommendedName>
</protein>
<evidence type="ECO:0000313" key="5">
    <source>
        <dbReference type="EMBL" id="SVA08999.1"/>
    </source>
</evidence>
<name>A0A381SZT3_9ZZZZ</name>
<evidence type="ECO:0000256" key="4">
    <source>
        <dbReference type="SAM" id="MobiDB-lite"/>
    </source>
</evidence>
<sequence>MKRTYQPNTRRRARKHGFRKRMRTRAGRAIISARRQKGRARLSA</sequence>
<evidence type="ECO:0008006" key="6">
    <source>
        <dbReference type="Google" id="ProtNLM"/>
    </source>
</evidence>
<dbReference type="Pfam" id="PF00468">
    <property type="entry name" value="Ribosomal_L34"/>
    <property type="match status" value="1"/>
</dbReference>
<dbReference type="AlphaFoldDB" id="A0A381SZT3"/>
<dbReference type="FunFam" id="1.10.287.3980:FF:000001">
    <property type="entry name" value="Mitochondrial ribosomal protein L34"/>
    <property type="match status" value="1"/>
</dbReference>
<reference evidence="5" key="1">
    <citation type="submission" date="2018-05" db="EMBL/GenBank/DDBJ databases">
        <authorList>
            <person name="Lanie J.A."/>
            <person name="Ng W.-L."/>
            <person name="Kazmierczak K.M."/>
            <person name="Andrzejewski T.M."/>
            <person name="Davidsen T.M."/>
            <person name="Wayne K.J."/>
            <person name="Tettelin H."/>
            <person name="Glass J.I."/>
            <person name="Rusch D."/>
            <person name="Podicherti R."/>
            <person name="Tsui H.-C.T."/>
            <person name="Winkler M.E."/>
        </authorList>
    </citation>
    <scope>NUCLEOTIDE SEQUENCE</scope>
</reference>